<reference evidence="2 3" key="1">
    <citation type="submission" date="2021-10" db="EMBL/GenBank/DDBJ databases">
        <title>Anaerobic single-cell dispensing facilitates the cultivation of human gut bacteria.</title>
        <authorList>
            <person name="Afrizal A."/>
        </authorList>
    </citation>
    <scope>NUCLEOTIDE SEQUENCE [LARGE SCALE GENOMIC DNA]</scope>
    <source>
        <strain evidence="2 3">CLA-AA-H232</strain>
    </source>
</reference>
<comment type="caution">
    <text evidence="2">The sequence shown here is derived from an EMBL/GenBank/DDBJ whole genome shotgun (WGS) entry which is preliminary data.</text>
</comment>
<dbReference type="Gene3D" id="3.10.180.10">
    <property type="entry name" value="2,3-Dihydroxybiphenyl 1,2-Dioxygenase, domain 1"/>
    <property type="match status" value="1"/>
</dbReference>
<protein>
    <recommendedName>
        <fullName evidence="1">VOC domain-containing protein</fullName>
    </recommendedName>
</protein>
<evidence type="ECO:0000313" key="2">
    <source>
        <dbReference type="EMBL" id="MCC2209487.1"/>
    </source>
</evidence>
<dbReference type="InterPro" id="IPR004360">
    <property type="entry name" value="Glyas_Fos-R_dOase_dom"/>
</dbReference>
<accession>A0AAE3DWV6</accession>
<gene>
    <name evidence="2" type="ORF">LKE05_01590</name>
</gene>
<keyword evidence="3" id="KW-1185">Reference proteome</keyword>
<organism evidence="2 3">
    <name type="scientific">Hominilimicola fabiformis</name>
    <dbReference type="NCBI Taxonomy" id="2885356"/>
    <lineage>
        <taxon>Bacteria</taxon>
        <taxon>Bacillati</taxon>
        <taxon>Bacillota</taxon>
        <taxon>Clostridia</taxon>
        <taxon>Eubacteriales</taxon>
        <taxon>Oscillospiraceae</taxon>
        <taxon>Hominilimicola</taxon>
    </lineage>
</organism>
<dbReference type="InterPro" id="IPR029068">
    <property type="entry name" value="Glyas_Bleomycin-R_OHBP_Dase"/>
</dbReference>
<proteinExistence type="predicted"/>
<feature type="domain" description="VOC" evidence="1">
    <location>
        <begin position="4"/>
        <end position="124"/>
    </location>
</feature>
<dbReference type="Pfam" id="PF00903">
    <property type="entry name" value="Glyoxalase"/>
    <property type="match status" value="1"/>
</dbReference>
<dbReference type="Proteomes" id="UP001198242">
    <property type="component" value="Unassembled WGS sequence"/>
</dbReference>
<dbReference type="PROSITE" id="PS51819">
    <property type="entry name" value="VOC"/>
    <property type="match status" value="1"/>
</dbReference>
<dbReference type="AlphaFoldDB" id="A0AAE3DWV6"/>
<dbReference type="RefSeq" id="WP_022229909.1">
    <property type="nucleotide sequence ID" value="NZ_JAJEQM010000002.1"/>
</dbReference>
<dbReference type="EMBL" id="JAJEQM010000002">
    <property type="protein sequence ID" value="MCC2209487.1"/>
    <property type="molecule type" value="Genomic_DNA"/>
</dbReference>
<evidence type="ECO:0000313" key="3">
    <source>
        <dbReference type="Proteomes" id="UP001198242"/>
    </source>
</evidence>
<sequence>MVNGIEHVAVVSKDTAALKDWYMEMYGGRVVYDNGKGTYFLQFADGSMIEFVTATDDKTADVEKQAGIRHLAFSVTPAAFDEIVAKLKADERVEEVHDVSENAKGLKTYWYRDIEGNFSHLIYRPEPLM</sequence>
<dbReference type="InterPro" id="IPR037523">
    <property type="entry name" value="VOC_core"/>
</dbReference>
<name>A0AAE3DWV6_9FIRM</name>
<evidence type="ECO:0000259" key="1">
    <source>
        <dbReference type="PROSITE" id="PS51819"/>
    </source>
</evidence>
<dbReference type="SUPFAM" id="SSF54593">
    <property type="entry name" value="Glyoxalase/Bleomycin resistance protein/Dihydroxybiphenyl dioxygenase"/>
    <property type="match status" value="1"/>
</dbReference>